<protein>
    <submittedName>
        <fullName evidence="8">AEC family transporter</fullName>
    </submittedName>
</protein>
<feature type="transmembrane region" description="Helical" evidence="7">
    <location>
        <begin position="198"/>
        <end position="215"/>
    </location>
</feature>
<sequence length="312" mass="32120">MDGLFIGFSVIAVPVLIGVTVSWTAPDTAKVMRMGITPLVYYIANPLLMVTIVAETDVREVAGVYAPLALGAALLSAAVFALYGVLAKRPVGQIAVGAMSGSYANAGNMGVPIAVYMVGSSAPVVAVLLAQLLVLAPLYITVFGLIRQLEFGRGAARGRVGMIIRSVLNPVTLGVLAGAIVSLVPGDPPEPLWEPVTMIGRAGIPLMLIAFGIALAQQRPFAVRTALADDVVSVLCKLLVMPGAAWALGGPILGLQGAELVGVVAMAALPTAQNVFIFASHHGMPTTTAKDVTFATSVLSLPVVMLVAWLMG</sequence>
<feature type="transmembrane region" description="Helical" evidence="7">
    <location>
        <begin position="167"/>
        <end position="186"/>
    </location>
</feature>
<proteinExistence type="predicted"/>
<organism evidence="8 9">
    <name type="scientific">Candidatus Nesterenkonia stercoripullorum</name>
    <dbReference type="NCBI Taxonomy" id="2838701"/>
    <lineage>
        <taxon>Bacteria</taxon>
        <taxon>Bacillati</taxon>
        <taxon>Actinomycetota</taxon>
        <taxon>Actinomycetes</taxon>
        <taxon>Micrococcales</taxon>
        <taxon>Micrococcaceae</taxon>
        <taxon>Nesterenkonia</taxon>
    </lineage>
</organism>
<dbReference type="GO" id="GO:0055085">
    <property type="term" value="P:transmembrane transport"/>
    <property type="evidence" value="ECO:0007669"/>
    <property type="project" value="InterPro"/>
</dbReference>
<dbReference type="EMBL" id="DXGD01000062">
    <property type="protein sequence ID" value="HIW98821.1"/>
    <property type="molecule type" value="Genomic_DNA"/>
</dbReference>
<gene>
    <name evidence="8" type="ORF">H9871_01625</name>
</gene>
<keyword evidence="3" id="KW-1003">Cell membrane</keyword>
<evidence type="ECO:0000256" key="2">
    <source>
        <dbReference type="ARBA" id="ARBA00022448"/>
    </source>
</evidence>
<evidence type="ECO:0000256" key="7">
    <source>
        <dbReference type="SAM" id="Phobius"/>
    </source>
</evidence>
<keyword evidence="6 7" id="KW-0472">Membrane</keyword>
<dbReference type="PANTHER" id="PTHR36838">
    <property type="entry name" value="AUXIN EFFLUX CARRIER FAMILY PROTEIN"/>
    <property type="match status" value="1"/>
</dbReference>
<feature type="transmembrane region" description="Helical" evidence="7">
    <location>
        <begin position="260"/>
        <end position="280"/>
    </location>
</feature>
<evidence type="ECO:0000256" key="3">
    <source>
        <dbReference type="ARBA" id="ARBA00022475"/>
    </source>
</evidence>
<dbReference type="InterPro" id="IPR004776">
    <property type="entry name" value="Mem_transp_PIN-like"/>
</dbReference>
<dbReference type="GO" id="GO:0016020">
    <property type="term" value="C:membrane"/>
    <property type="evidence" value="ECO:0007669"/>
    <property type="project" value="UniProtKB-SubCell"/>
</dbReference>
<feature type="transmembrane region" description="Helical" evidence="7">
    <location>
        <begin position="94"/>
        <end position="118"/>
    </location>
</feature>
<keyword evidence="4 7" id="KW-0812">Transmembrane</keyword>
<evidence type="ECO:0000256" key="6">
    <source>
        <dbReference type="ARBA" id="ARBA00023136"/>
    </source>
</evidence>
<feature type="transmembrane region" description="Helical" evidence="7">
    <location>
        <begin position="6"/>
        <end position="24"/>
    </location>
</feature>
<keyword evidence="2" id="KW-0813">Transport</keyword>
<evidence type="ECO:0000256" key="5">
    <source>
        <dbReference type="ARBA" id="ARBA00022989"/>
    </source>
</evidence>
<feature type="transmembrane region" description="Helical" evidence="7">
    <location>
        <begin position="292"/>
        <end position="311"/>
    </location>
</feature>
<reference evidence="8" key="1">
    <citation type="journal article" date="2021" name="PeerJ">
        <title>Extensive microbial diversity within the chicken gut microbiome revealed by metagenomics and culture.</title>
        <authorList>
            <person name="Gilroy R."/>
            <person name="Ravi A."/>
            <person name="Getino M."/>
            <person name="Pursley I."/>
            <person name="Horton D.L."/>
            <person name="Alikhan N.F."/>
            <person name="Baker D."/>
            <person name="Gharbi K."/>
            <person name="Hall N."/>
            <person name="Watson M."/>
            <person name="Adriaenssens E.M."/>
            <person name="Foster-Nyarko E."/>
            <person name="Jarju S."/>
            <person name="Secka A."/>
            <person name="Antonio M."/>
            <person name="Oren A."/>
            <person name="Chaudhuri R.R."/>
            <person name="La Ragione R."/>
            <person name="Hildebrand F."/>
            <person name="Pallen M.J."/>
        </authorList>
    </citation>
    <scope>NUCLEOTIDE SEQUENCE</scope>
    <source>
        <strain evidence="8">ChiHejej3B27-3195</strain>
    </source>
</reference>
<comment type="subcellular location">
    <subcellularLocation>
        <location evidence="1">Membrane</location>
        <topology evidence="1">Multi-pass membrane protein</topology>
    </subcellularLocation>
</comment>
<dbReference type="Proteomes" id="UP000824151">
    <property type="component" value="Unassembled WGS sequence"/>
</dbReference>
<name>A0A9D1RZ19_9MICC</name>
<dbReference type="Pfam" id="PF03547">
    <property type="entry name" value="Mem_trans"/>
    <property type="match status" value="1"/>
</dbReference>
<reference evidence="8" key="2">
    <citation type="submission" date="2021-04" db="EMBL/GenBank/DDBJ databases">
        <authorList>
            <person name="Gilroy R."/>
        </authorList>
    </citation>
    <scope>NUCLEOTIDE SEQUENCE</scope>
    <source>
        <strain evidence="8">ChiHejej3B27-3195</strain>
    </source>
</reference>
<evidence type="ECO:0000313" key="9">
    <source>
        <dbReference type="Proteomes" id="UP000824151"/>
    </source>
</evidence>
<dbReference type="AlphaFoldDB" id="A0A9D1RZ19"/>
<evidence type="ECO:0000256" key="4">
    <source>
        <dbReference type="ARBA" id="ARBA00022692"/>
    </source>
</evidence>
<keyword evidence="5 7" id="KW-1133">Transmembrane helix</keyword>
<feature type="transmembrane region" description="Helical" evidence="7">
    <location>
        <begin position="227"/>
        <end position="248"/>
    </location>
</feature>
<evidence type="ECO:0000256" key="1">
    <source>
        <dbReference type="ARBA" id="ARBA00004141"/>
    </source>
</evidence>
<feature type="transmembrane region" description="Helical" evidence="7">
    <location>
        <begin position="36"/>
        <end position="54"/>
    </location>
</feature>
<comment type="caution">
    <text evidence="8">The sequence shown here is derived from an EMBL/GenBank/DDBJ whole genome shotgun (WGS) entry which is preliminary data.</text>
</comment>
<dbReference type="PANTHER" id="PTHR36838:SF3">
    <property type="entry name" value="TRANSPORTER AUXIN EFFLUX CARRIER EC FAMILY"/>
    <property type="match status" value="1"/>
</dbReference>
<evidence type="ECO:0000313" key="8">
    <source>
        <dbReference type="EMBL" id="HIW98821.1"/>
    </source>
</evidence>
<accession>A0A9D1RZ19</accession>
<feature type="transmembrane region" description="Helical" evidence="7">
    <location>
        <begin position="66"/>
        <end position="87"/>
    </location>
</feature>
<feature type="transmembrane region" description="Helical" evidence="7">
    <location>
        <begin position="124"/>
        <end position="146"/>
    </location>
</feature>